<comment type="caution">
    <text evidence="2">The sequence shown here is derived from an EMBL/GenBank/DDBJ whole genome shotgun (WGS) entry which is preliminary data.</text>
</comment>
<organism evidence="2 3">
    <name type="scientific">Parvularcula lutaonensis</name>
    <dbReference type="NCBI Taxonomy" id="491923"/>
    <lineage>
        <taxon>Bacteria</taxon>
        <taxon>Pseudomonadati</taxon>
        <taxon>Pseudomonadota</taxon>
        <taxon>Alphaproteobacteria</taxon>
        <taxon>Parvularculales</taxon>
        <taxon>Parvularculaceae</taxon>
        <taxon>Parvularcula</taxon>
    </lineage>
</organism>
<dbReference type="EMBL" id="JBHRVA010000002">
    <property type="protein sequence ID" value="MFC3302761.1"/>
    <property type="molecule type" value="Genomic_DNA"/>
</dbReference>
<protein>
    <submittedName>
        <fullName evidence="2">Histidine phosphotransferase family protein</fullName>
    </submittedName>
</protein>
<dbReference type="InterPro" id="IPR036890">
    <property type="entry name" value="HATPase_C_sf"/>
</dbReference>
<gene>
    <name evidence="2" type="ORF">ACFONP_08460</name>
</gene>
<name>A0ABV7MBD2_9PROT</name>
<dbReference type="InterPro" id="IPR018762">
    <property type="entry name" value="ChpT_C"/>
</dbReference>
<sequence>MQHDSELDFASLLASRLCHDLVNPAGALNTGLDVVKTETDPMMIEEGQKLIATSMERVLSMIEFARVAYGASGGSEGTIDMAMVRDLTKRVFAHFKADLDWQIEKPGLEKAEGRALMNLLLVCERIVPRRDSVVRVEEAGDGYAIIATGKRAKVPEDVAAAFAGADGDFEPKAMPARLAQKLAATVGKSITVESGEDMVTILLR</sequence>
<dbReference type="Proteomes" id="UP001595607">
    <property type="component" value="Unassembled WGS sequence"/>
</dbReference>
<reference evidence="3" key="1">
    <citation type="journal article" date="2019" name="Int. J. Syst. Evol. Microbiol.">
        <title>The Global Catalogue of Microorganisms (GCM) 10K type strain sequencing project: providing services to taxonomists for standard genome sequencing and annotation.</title>
        <authorList>
            <consortium name="The Broad Institute Genomics Platform"/>
            <consortium name="The Broad Institute Genome Sequencing Center for Infectious Disease"/>
            <person name="Wu L."/>
            <person name="Ma J."/>
        </authorList>
    </citation>
    <scope>NUCLEOTIDE SEQUENCE [LARGE SCALE GENOMIC DNA]</scope>
    <source>
        <strain evidence="3">KCTC 22245</strain>
    </source>
</reference>
<keyword evidence="3" id="KW-1185">Reference proteome</keyword>
<feature type="domain" description="Histidine phosphotransferase ChpT C-terminal" evidence="1">
    <location>
        <begin position="85"/>
        <end position="197"/>
    </location>
</feature>
<evidence type="ECO:0000259" key="1">
    <source>
        <dbReference type="Pfam" id="PF10090"/>
    </source>
</evidence>
<dbReference type="Gene3D" id="3.30.565.10">
    <property type="entry name" value="Histidine kinase-like ATPase, C-terminal domain"/>
    <property type="match status" value="1"/>
</dbReference>
<dbReference type="RefSeq" id="WP_189571491.1">
    <property type="nucleotide sequence ID" value="NZ_BMXU01000001.1"/>
</dbReference>
<dbReference type="Pfam" id="PF10090">
    <property type="entry name" value="HPTransfase"/>
    <property type="match status" value="1"/>
</dbReference>
<proteinExistence type="predicted"/>
<dbReference type="Gene3D" id="1.10.287.130">
    <property type="match status" value="1"/>
</dbReference>
<evidence type="ECO:0000313" key="3">
    <source>
        <dbReference type="Proteomes" id="UP001595607"/>
    </source>
</evidence>
<evidence type="ECO:0000313" key="2">
    <source>
        <dbReference type="EMBL" id="MFC3302761.1"/>
    </source>
</evidence>
<accession>A0ABV7MBD2</accession>